<evidence type="ECO:0000256" key="2">
    <source>
        <dbReference type="SAM" id="SignalP"/>
    </source>
</evidence>
<name>S8F3I1_FOMSC</name>
<organism evidence="3 4">
    <name type="scientific">Fomitopsis schrenkii</name>
    <name type="common">Brown rot fungus</name>
    <dbReference type="NCBI Taxonomy" id="2126942"/>
    <lineage>
        <taxon>Eukaryota</taxon>
        <taxon>Fungi</taxon>
        <taxon>Dikarya</taxon>
        <taxon>Basidiomycota</taxon>
        <taxon>Agaricomycotina</taxon>
        <taxon>Agaricomycetes</taxon>
        <taxon>Polyporales</taxon>
        <taxon>Fomitopsis</taxon>
    </lineage>
</organism>
<dbReference type="AlphaFoldDB" id="S8F3I1"/>
<feature type="compositionally biased region" description="Basic and acidic residues" evidence="1">
    <location>
        <begin position="69"/>
        <end position="80"/>
    </location>
</feature>
<evidence type="ECO:0000313" key="3">
    <source>
        <dbReference type="EMBL" id="EPS96315.1"/>
    </source>
</evidence>
<dbReference type="EMBL" id="KE504190">
    <property type="protein sequence ID" value="EPS96315.1"/>
    <property type="molecule type" value="Genomic_DNA"/>
</dbReference>
<evidence type="ECO:0000256" key="1">
    <source>
        <dbReference type="SAM" id="MobiDB-lite"/>
    </source>
</evidence>
<feature type="chain" id="PRO_5004563491" evidence="2">
    <location>
        <begin position="22"/>
        <end position="157"/>
    </location>
</feature>
<keyword evidence="2" id="KW-0732">Signal</keyword>
<feature type="region of interest" description="Disordered" evidence="1">
    <location>
        <begin position="50"/>
        <end position="80"/>
    </location>
</feature>
<evidence type="ECO:0000313" key="4">
    <source>
        <dbReference type="Proteomes" id="UP000015241"/>
    </source>
</evidence>
<gene>
    <name evidence="3" type="ORF">FOMPIDRAFT_1043221</name>
</gene>
<dbReference type="OrthoDB" id="10658651at2759"/>
<keyword evidence="4" id="KW-1185">Reference proteome</keyword>
<accession>S8F3I1</accession>
<dbReference type="Proteomes" id="UP000015241">
    <property type="component" value="Unassembled WGS sequence"/>
</dbReference>
<dbReference type="HOGENOM" id="CLU_1677922_0_0_1"/>
<proteinExistence type="predicted"/>
<reference evidence="3 4" key="1">
    <citation type="journal article" date="2012" name="Science">
        <title>The Paleozoic origin of enzymatic lignin decomposition reconstructed from 31 fungal genomes.</title>
        <authorList>
            <person name="Floudas D."/>
            <person name="Binder M."/>
            <person name="Riley R."/>
            <person name="Barry K."/>
            <person name="Blanchette R.A."/>
            <person name="Henrissat B."/>
            <person name="Martinez A.T."/>
            <person name="Otillar R."/>
            <person name="Spatafora J.W."/>
            <person name="Yadav J.S."/>
            <person name="Aerts A."/>
            <person name="Benoit I."/>
            <person name="Boyd A."/>
            <person name="Carlson A."/>
            <person name="Copeland A."/>
            <person name="Coutinho P.M."/>
            <person name="de Vries R.P."/>
            <person name="Ferreira P."/>
            <person name="Findley K."/>
            <person name="Foster B."/>
            <person name="Gaskell J."/>
            <person name="Glotzer D."/>
            <person name="Gorecki P."/>
            <person name="Heitman J."/>
            <person name="Hesse C."/>
            <person name="Hori C."/>
            <person name="Igarashi K."/>
            <person name="Jurgens J.A."/>
            <person name="Kallen N."/>
            <person name="Kersten P."/>
            <person name="Kohler A."/>
            <person name="Kuees U."/>
            <person name="Kumar T.K.A."/>
            <person name="Kuo A."/>
            <person name="LaButti K."/>
            <person name="Larrondo L.F."/>
            <person name="Lindquist E."/>
            <person name="Ling A."/>
            <person name="Lombard V."/>
            <person name="Lucas S."/>
            <person name="Lundell T."/>
            <person name="Martin R."/>
            <person name="McLaughlin D.J."/>
            <person name="Morgenstern I."/>
            <person name="Morin E."/>
            <person name="Murat C."/>
            <person name="Nagy L.G."/>
            <person name="Nolan M."/>
            <person name="Ohm R.A."/>
            <person name="Patyshakuliyeva A."/>
            <person name="Rokas A."/>
            <person name="Ruiz-Duenas F.J."/>
            <person name="Sabat G."/>
            <person name="Salamov A."/>
            <person name="Samejima M."/>
            <person name="Schmutz J."/>
            <person name="Slot J.C."/>
            <person name="St John F."/>
            <person name="Stenlid J."/>
            <person name="Sun H."/>
            <person name="Sun S."/>
            <person name="Syed K."/>
            <person name="Tsang A."/>
            <person name="Wiebenga A."/>
            <person name="Young D."/>
            <person name="Pisabarro A."/>
            <person name="Eastwood D.C."/>
            <person name="Martin F."/>
            <person name="Cullen D."/>
            <person name="Grigoriev I.V."/>
            <person name="Hibbett D.S."/>
        </authorList>
    </citation>
    <scope>NUCLEOTIDE SEQUENCE</scope>
    <source>
        <strain evidence="4">FP-58527</strain>
    </source>
</reference>
<feature type="signal peptide" evidence="2">
    <location>
        <begin position="1"/>
        <end position="21"/>
    </location>
</feature>
<sequence>MRYSAATVLIVAAVTAAPALAAPRLRMNRRTAADLQARVDEAVELFTRAVHKGPEIGPGPTRPHPNGPHGEHHEPRSDDEELWARFDDEDLFARAFEDEQGELLARFYDDSDVFARYDDGDLFARFDDGELELLARYDDDDALFARFYSDLDVDELD</sequence>
<protein>
    <submittedName>
        <fullName evidence="3">Uncharacterized protein</fullName>
    </submittedName>
</protein>
<dbReference type="InParanoid" id="S8F3I1"/>